<reference evidence="2 3" key="1">
    <citation type="journal article" date="2018" name="Nat. Ecol. Evol.">
        <title>Pezizomycetes genomes reveal the molecular basis of ectomycorrhizal truffle lifestyle.</title>
        <authorList>
            <person name="Murat C."/>
            <person name="Payen T."/>
            <person name="Noel B."/>
            <person name="Kuo A."/>
            <person name="Morin E."/>
            <person name="Chen J."/>
            <person name="Kohler A."/>
            <person name="Krizsan K."/>
            <person name="Balestrini R."/>
            <person name="Da Silva C."/>
            <person name="Montanini B."/>
            <person name="Hainaut M."/>
            <person name="Levati E."/>
            <person name="Barry K.W."/>
            <person name="Belfiori B."/>
            <person name="Cichocki N."/>
            <person name="Clum A."/>
            <person name="Dockter R.B."/>
            <person name="Fauchery L."/>
            <person name="Guy J."/>
            <person name="Iotti M."/>
            <person name="Le Tacon F."/>
            <person name="Lindquist E.A."/>
            <person name="Lipzen A."/>
            <person name="Malagnac F."/>
            <person name="Mello A."/>
            <person name="Molinier V."/>
            <person name="Miyauchi S."/>
            <person name="Poulain J."/>
            <person name="Riccioni C."/>
            <person name="Rubini A."/>
            <person name="Sitrit Y."/>
            <person name="Splivallo R."/>
            <person name="Traeger S."/>
            <person name="Wang M."/>
            <person name="Zifcakova L."/>
            <person name="Wipf D."/>
            <person name="Zambonelli A."/>
            <person name="Paolocci F."/>
            <person name="Nowrousian M."/>
            <person name="Ottonello S."/>
            <person name="Baldrian P."/>
            <person name="Spatafora J.W."/>
            <person name="Henrissat B."/>
            <person name="Nagy L.G."/>
            <person name="Aury J.M."/>
            <person name="Wincker P."/>
            <person name="Grigoriev I.V."/>
            <person name="Bonfante P."/>
            <person name="Martin F.M."/>
        </authorList>
    </citation>
    <scope>NUCLEOTIDE SEQUENCE [LARGE SCALE GENOMIC DNA]</scope>
    <source>
        <strain evidence="2 3">RN42</strain>
    </source>
</reference>
<organism evidence="2 3">
    <name type="scientific">Ascobolus immersus RN42</name>
    <dbReference type="NCBI Taxonomy" id="1160509"/>
    <lineage>
        <taxon>Eukaryota</taxon>
        <taxon>Fungi</taxon>
        <taxon>Dikarya</taxon>
        <taxon>Ascomycota</taxon>
        <taxon>Pezizomycotina</taxon>
        <taxon>Pezizomycetes</taxon>
        <taxon>Pezizales</taxon>
        <taxon>Ascobolaceae</taxon>
        <taxon>Ascobolus</taxon>
    </lineage>
</organism>
<name>A0A3N4I3K4_ASCIM</name>
<keyword evidence="3" id="KW-1185">Reference proteome</keyword>
<dbReference type="Proteomes" id="UP000275078">
    <property type="component" value="Unassembled WGS sequence"/>
</dbReference>
<protein>
    <submittedName>
        <fullName evidence="2">Uncharacterized protein</fullName>
    </submittedName>
</protein>
<gene>
    <name evidence="2" type="ORF">BJ508DRAFT_415178</name>
</gene>
<dbReference type="EMBL" id="ML119685">
    <property type="protein sequence ID" value="RPA80692.1"/>
    <property type="molecule type" value="Genomic_DNA"/>
</dbReference>
<feature type="region of interest" description="Disordered" evidence="1">
    <location>
        <begin position="155"/>
        <end position="179"/>
    </location>
</feature>
<evidence type="ECO:0000256" key="1">
    <source>
        <dbReference type="SAM" id="MobiDB-lite"/>
    </source>
</evidence>
<evidence type="ECO:0000313" key="2">
    <source>
        <dbReference type="EMBL" id="RPA80692.1"/>
    </source>
</evidence>
<sequence>MSSLSTLHLQPRSPISPLHNLDRRSTFTDYYICNATNIKAAPDYSLPTCPPNRFAYSYVKCLDWEWFLHPRPVEEVPYNGTRHCREMCEELVKGRFAGRWITCLERECTDNMEVEAMENNGGFMREMLRHYSTVCREFGLPTMYTEEEEAALQAGEREWEEEKRREAAAPPASQSGTELVRMDGWKGRMMLFGLVVGSMALSV</sequence>
<evidence type="ECO:0000313" key="3">
    <source>
        <dbReference type="Proteomes" id="UP000275078"/>
    </source>
</evidence>
<dbReference type="AlphaFoldDB" id="A0A3N4I3K4"/>
<feature type="compositionally biased region" description="Basic and acidic residues" evidence="1">
    <location>
        <begin position="155"/>
        <end position="167"/>
    </location>
</feature>
<accession>A0A3N4I3K4</accession>
<proteinExistence type="predicted"/>